<feature type="region of interest" description="Disordered" evidence="1">
    <location>
        <begin position="261"/>
        <end position="348"/>
    </location>
</feature>
<dbReference type="Proteomes" id="UP000322225">
    <property type="component" value="Chromosome 5"/>
</dbReference>
<keyword evidence="3" id="KW-1185">Reference proteome</keyword>
<dbReference type="InterPro" id="IPR042771">
    <property type="entry name" value="GTF3C6-like"/>
</dbReference>
<dbReference type="GO" id="GO:0006383">
    <property type="term" value="P:transcription by RNA polymerase III"/>
    <property type="evidence" value="ECO:0007669"/>
    <property type="project" value="InterPro"/>
</dbReference>
<organism evidence="2 3">
    <name type="scientific">Kwoniella shandongensis</name>
    <dbReference type="NCBI Taxonomy" id="1734106"/>
    <lineage>
        <taxon>Eukaryota</taxon>
        <taxon>Fungi</taxon>
        <taxon>Dikarya</taxon>
        <taxon>Basidiomycota</taxon>
        <taxon>Agaricomycotina</taxon>
        <taxon>Tremellomycetes</taxon>
        <taxon>Tremellales</taxon>
        <taxon>Cryptococcaceae</taxon>
        <taxon>Kwoniella</taxon>
    </lineage>
</organism>
<reference evidence="2" key="2">
    <citation type="submission" date="2024-01" db="EMBL/GenBank/DDBJ databases">
        <title>Comparative genomics of Cryptococcus and Kwoniella reveals pathogenesis evolution and contrasting modes of karyotype evolution via chromosome fusion or intercentromeric recombination.</title>
        <authorList>
            <person name="Coelho M.A."/>
            <person name="David-Palma M."/>
            <person name="Shea T."/>
            <person name="Bowers K."/>
            <person name="McGinley-Smith S."/>
            <person name="Mohammad A.W."/>
            <person name="Gnirke A."/>
            <person name="Yurkov A.M."/>
            <person name="Nowrousian M."/>
            <person name="Sun S."/>
            <person name="Cuomo C.A."/>
            <person name="Heitman J."/>
        </authorList>
    </citation>
    <scope>NUCLEOTIDE SEQUENCE</scope>
    <source>
        <strain evidence="2">CBS 12478</strain>
    </source>
</reference>
<accession>A0A5M6C955</accession>
<protein>
    <submittedName>
        <fullName evidence="2">Uncharacterized protein</fullName>
    </submittedName>
</protein>
<proteinExistence type="predicted"/>
<dbReference type="AlphaFoldDB" id="A0A5M6C955"/>
<feature type="region of interest" description="Disordered" evidence="1">
    <location>
        <begin position="144"/>
        <end position="219"/>
    </location>
</feature>
<dbReference type="InterPro" id="IPR019481">
    <property type="entry name" value="TFIIIC_triple_barrel"/>
</dbReference>
<dbReference type="EMBL" id="CP144055">
    <property type="protein sequence ID" value="WWD18648.1"/>
    <property type="molecule type" value="Genomic_DNA"/>
</dbReference>
<evidence type="ECO:0000313" key="2">
    <source>
        <dbReference type="EMBL" id="WWD18648.1"/>
    </source>
</evidence>
<feature type="compositionally biased region" description="Acidic residues" evidence="1">
    <location>
        <begin position="287"/>
        <end position="298"/>
    </location>
</feature>
<evidence type="ECO:0000313" key="3">
    <source>
        <dbReference type="Proteomes" id="UP000322225"/>
    </source>
</evidence>
<dbReference type="GO" id="GO:0000127">
    <property type="term" value="C:transcription factor TFIIIC complex"/>
    <property type="evidence" value="ECO:0007669"/>
    <property type="project" value="TreeGrafter"/>
</dbReference>
<dbReference type="Gene3D" id="2.60.40.4370">
    <property type="match status" value="1"/>
</dbReference>
<name>A0A5M6C955_9TREE</name>
<dbReference type="GeneID" id="43585593"/>
<feature type="compositionally biased region" description="Polar residues" evidence="1">
    <location>
        <begin position="157"/>
        <end position="170"/>
    </location>
</feature>
<dbReference type="OrthoDB" id="1877767at2759"/>
<dbReference type="KEGG" id="ksn:43585593"/>
<feature type="compositionally biased region" description="Basic residues" evidence="1">
    <location>
        <begin position="188"/>
        <end position="200"/>
    </location>
</feature>
<evidence type="ECO:0000256" key="1">
    <source>
        <dbReference type="SAM" id="MobiDB-lite"/>
    </source>
</evidence>
<sequence>MLQSAEDAPRILEQGRSLFGPGWKYVNSFDDLADDEDEYEDEEDDEEIYVTLDLGETIDSKALQTETQYQLIGLDTPLPFLKLGNHVFQGEVTPLIGDEVILGLERNHENPHAASHPPLYTTSHRLTFRGVTLQSRTEAPIATANEQAPTVPDIPNHPSTPLNPTSQAGPSTLPGDPFESPSAPPAKVRGRPKGSGRSRRVLHDPSELETFDMDGMKPHQSVELGPRVIESLGIASPGETILPLTLSKKELERVISDWPVSGSGSRGGRGRKPRGLREVTTVKQSEVEEGAMDVDDTAGDAALPAGSEPSTVGIQTMGEGAVTDIEMREKEDEDPPWQVVINDGVAPS</sequence>
<gene>
    <name evidence="2" type="ORF">CI109_103101</name>
</gene>
<dbReference type="Pfam" id="PF10419">
    <property type="entry name" value="TFIIIC_sub6"/>
    <property type="match status" value="1"/>
</dbReference>
<dbReference type="PANTHER" id="PTHR21860">
    <property type="entry name" value="TRANSCRIPTION INITIATION FACTOR IIIC TFIIIC , POLYPEPTIDE 6-RELATED"/>
    <property type="match status" value="1"/>
</dbReference>
<reference evidence="2" key="1">
    <citation type="submission" date="2017-08" db="EMBL/GenBank/DDBJ databases">
        <authorList>
            <person name="Cuomo C."/>
            <person name="Billmyre B."/>
            <person name="Heitman J."/>
        </authorList>
    </citation>
    <scope>NUCLEOTIDE SEQUENCE</scope>
    <source>
        <strain evidence="2">CBS 12478</strain>
    </source>
</reference>
<dbReference type="PANTHER" id="PTHR21860:SF2">
    <property type="entry name" value="GENERAL TRANSCRIPTION FACTOR 3C POLYPEPTIDE 6"/>
    <property type="match status" value="1"/>
</dbReference>
<dbReference type="RefSeq" id="XP_031864379.1">
    <property type="nucleotide sequence ID" value="XM_032001489.1"/>
</dbReference>